<evidence type="ECO:0000259" key="1">
    <source>
        <dbReference type="PROSITE" id="PS50943"/>
    </source>
</evidence>
<dbReference type="Pfam" id="PF01381">
    <property type="entry name" value="HTH_3"/>
    <property type="match status" value="1"/>
</dbReference>
<accession>A0AAD0TPP1</accession>
<reference evidence="2 3" key="1">
    <citation type="submission" date="2018-10" db="EMBL/GenBank/DDBJ databases">
        <title>Genome seuquencing of Lactobacillus species.</title>
        <authorList>
            <person name="Baek C."/>
            <person name="Yi H."/>
        </authorList>
    </citation>
    <scope>NUCLEOTIDE SEQUENCE [LARGE SCALE GENOMIC DNA]</scope>
    <source>
        <strain evidence="2 3">DSM 10667</strain>
    </source>
</reference>
<dbReference type="EMBL" id="CP032744">
    <property type="protein sequence ID" value="AYJ39252.1"/>
    <property type="molecule type" value="Genomic_DNA"/>
</dbReference>
<protein>
    <submittedName>
        <fullName evidence="2">XRE family transcriptional regulator</fullName>
    </submittedName>
</protein>
<gene>
    <name evidence="2" type="ORF">LP667_10775</name>
</gene>
<sequence length="78" mass="8882">MDKTHSTFFKERLYSYMKEQNITLNRVATLSGMAATTLSNIVNRGSAPRIDTIYKICSGLGISVHDFFDFPPYNEVEE</sequence>
<dbReference type="PROSITE" id="PS50943">
    <property type="entry name" value="HTH_CROC1"/>
    <property type="match status" value="1"/>
</dbReference>
<dbReference type="RefSeq" id="WP_033609666.1">
    <property type="nucleotide sequence ID" value="NZ_AVAI01000159.1"/>
</dbReference>
<dbReference type="SMART" id="SM00530">
    <property type="entry name" value="HTH_XRE"/>
    <property type="match status" value="1"/>
</dbReference>
<dbReference type="CDD" id="cd00093">
    <property type="entry name" value="HTH_XRE"/>
    <property type="match status" value="1"/>
</dbReference>
<name>A0AAD0TPP1_9LACO</name>
<evidence type="ECO:0000313" key="3">
    <source>
        <dbReference type="Proteomes" id="UP000277896"/>
    </source>
</evidence>
<dbReference type="AlphaFoldDB" id="A0AAD0TPP1"/>
<feature type="domain" description="HTH cro/C1-type" evidence="1">
    <location>
        <begin position="13"/>
        <end position="67"/>
    </location>
</feature>
<dbReference type="SUPFAM" id="SSF47413">
    <property type="entry name" value="lambda repressor-like DNA-binding domains"/>
    <property type="match status" value="1"/>
</dbReference>
<dbReference type="InterPro" id="IPR010982">
    <property type="entry name" value="Lambda_DNA-bd_dom_sf"/>
</dbReference>
<dbReference type="GO" id="GO:0003677">
    <property type="term" value="F:DNA binding"/>
    <property type="evidence" value="ECO:0007669"/>
    <property type="project" value="InterPro"/>
</dbReference>
<proteinExistence type="predicted"/>
<dbReference type="Gene3D" id="1.10.260.40">
    <property type="entry name" value="lambda repressor-like DNA-binding domains"/>
    <property type="match status" value="1"/>
</dbReference>
<evidence type="ECO:0000313" key="2">
    <source>
        <dbReference type="EMBL" id="AYJ39252.1"/>
    </source>
</evidence>
<organism evidence="2 3">
    <name type="scientific">Lactiplantibacillus paraplantarum</name>
    <dbReference type="NCBI Taxonomy" id="60520"/>
    <lineage>
        <taxon>Bacteria</taxon>
        <taxon>Bacillati</taxon>
        <taxon>Bacillota</taxon>
        <taxon>Bacilli</taxon>
        <taxon>Lactobacillales</taxon>
        <taxon>Lactobacillaceae</taxon>
        <taxon>Lactiplantibacillus</taxon>
    </lineage>
</organism>
<dbReference type="Proteomes" id="UP000277896">
    <property type="component" value="Chromosome"/>
</dbReference>
<dbReference type="InterPro" id="IPR001387">
    <property type="entry name" value="Cro/C1-type_HTH"/>
</dbReference>